<accession>A0AAW8YIE8</accession>
<dbReference type="InterPro" id="IPR038461">
    <property type="entry name" value="Schlafen_AlbA_2_dom_sf"/>
</dbReference>
<dbReference type="Proteomes" id="UP001280897">
    <property type="component" value="Unassembled WGS sequence"/>
</dbReference>
<evidence type="ECO:0000259" key="1">
    <source>
        <dbReference type="Pfam" id="PF04326"/>
    </source>
</evidence>
<keyword evidence="2" id="KW-0067">ATP-binding</keyword>
<reference evidence="2" key="2">
    <citation type="submission" date="2023-10" db="EMBL/GenBank/DDBJ databases">
        <authorList>
            <person name="Khurajog B."/>
        </authorList>
    </citation>
    <scope>NUCLEOTIDE SEQUENCE</scope>
    <source>
        <strain evidence="2">BF9</strain>
    </source>
</reference>
<sequence length="397" mass="45571">MNSTELKKLIESKEDDCHDFKEQWYKPGKDGSDKAEMLKDIFSFVNTVHDENCYLIFGVTNDTREVVGVENNTNRYNTQQITDWLSKLPIEPETPKVRIDTVNVQDHEVDVLIIQNTDNVPVFLNSEKKGKGFGKHRIGPGQVFTRREDTDTSISGTASYNQLLGLFKKHLGLNLPINDRFKKVLKDWKNWNYYEHTDEVGIQYTIDPTFKIVFVDKSSNIKADTFSLPQVRVDISWETALLKCNTDTIEEINVINLDGGRFKAVVPDTGVISHSGKDLFYNCYRENSLKYHLEELINNFRSPISPDRGSLEKLMSTIVLYENADNQHKIEQSLAGTWKIIDTSTNSTSEEINIFKHKLEFDLPGDSAEVNDTAVQKMVKQIKVAKYIKSFMNRCHN</sequence>
<gene>
    <name evidence="2" type="ORF">R0G89_07285</name>
</gene>
<name>A0AAW8YIE8_PEDAC</name>
<dbReference type="KEGG" id="paci:A4V11_03840"/>
<organism evidence="2 3">
    <name type="scientific">Pediococcus acidilactici</name>
    <dbReference type="NCBI Taxonomy" id="1254"/>
    <lineage>
        <taxon>Bacteria</taxon>
        <taxon>Bacillati</taxon>
        <taxon>Bacillota</taxon>
        <taxon>Bacilli</taxon>
        <taxon>Lactobacillales</taxon>
        <taxon>Lactobacillaceae</taxon>
        <taxon>Pediococcus</taxon>
        <taxon>Pediococcus acidilactici group</taxon>
    </lineage>
</organism>
<proteinExistence type="predicted"/>
<dbReference type="GO" id="GO:0005524">
    <property type="term" value="F:ATP binding"/>
    <property type="evidence" value="ECO:0007669"/>
    <property type="project" value="UniProtKB-KW"/>
</dbReference>
<dbReference type="Gene3D" id="3.30.950.30">
    <property type="entry name" value="Schlafen, AAA domain"/>
    <property type="match status" value="1"/>
</dbReference>
<dbReference type="AlphaFoldDB" id="A0AAW8YIE8"/>
<comment type="caution">
    <text evidence="2">The sequence shown here is derived from an EMBL/GenBank/DDBJ whole genome shotgun (WGS) entry which is preliminary data.</text>
</comment>
<dbReference type="RefSeq" id="WP_070366266.1">
    <property type="nucleotide sequence ID" value="NZ_CP015206.1"/>
</dbReference>
<dbReference type="Pfam" id="PF04326">
    <property type="entry name" value="SLFN_AlbA_2"/>
    <property type="match status" value="1"/>
</dbReference>
<protein>
    <submittedName>
        <fullName evidence="2">ATP-binding protein</fullName>
    </submittedName>
</protein>
<dbReference type="EMBL" id="JAWJAV010000004">
    <property type="protein sequence ID" value="MDV2621536.1"/>
    <property type="molecule type" value="Genomic_DNA"/>
</dbReference>
<reference evidence="2" key="1">
    <citation type="journal article" date="2023" name="PeerJ">
        <title>Selection and evaluation of lactic acid bacteria from chicken feces in Thailand as potential probiotics.</title>
        <authorList>
            <person name="Khurajog B."/>
            <person name="Disastra Y."/>
            <person name="Lawwyne L.D."/>
            <person name="Sirichokchatchawan W."/>
            <person name="Niyomtham W."/>
            <person name="Yindee J."/>
            <person name="Hampson D.J."/>
            <person name="Prapasarakul N."/>
        </authorList>
    </citation>
    <scope>NUCLEOTIDE SEQUENCE</scope>
    <source>
        <strain evidence="2">BF9</strain>
    </source>
</reference>
<dbReference type="InterPro" id="IPR007421">
    <property type="entry name" value="Schlafen_AlbA_2_dom"/>
</dbReference>
<evidence type="ECO:0000313" key="2">
    <source>
        <dbReference type="EMBL" id="MDV2621536.1"/>
    </source>
</evidence>
<feature type="domain" description="Schlafen AlbA-2" evidence="1">
    <location>
        <begin position="14"/>
        <end position="152"/>
    </location>
</feature>
<keyword evidence="2" id="KW-0547">Nucleotide-binding</keyword>
<evidence type="ECO:0000313" key="3">
    <source>
        <dbReference type="Proteomes" id="UP001280897"/>
    </source>
</evidence>